<feature type="compositionally biased region" description="Polar residues" evidence="1">
    <location>
        <begin position="83"/>
        <end position="94"/>
    </location>
</feature>
<feature type="compositionally biased region" description="Basic and acidic residues" evidence="1">
    <location>
        <begin position="55"/>
        <end position="82"/>
    </location>
</feature>
<sequence>VGQDMKPSSIMVSNVVGGVNDGTSYFGAENENWSNKQLTSADNRSLDNDDVEYDPNMKVKMEDTSSDIETNRTTDIGHHYEPSENTQLPLYNIK</sequence>
<feature type="non-terminal residue" evidence="2">
    <location>
        <position position="1"/>
    </location>
</feature>
<reference evidence="2" key="1">
    <citation type="submission" date="2014-12" db="EMBL/GenBank/DDBJ databases">
        <title>Insight into the proteome of Arion vulgaris.</title>
        <authorList>
            <person name="Aradska J."/>
            <person name="Bulat T."/>
            <person name="Smidak R."/>
            <person name="Sarate P."/>
            <person name="Gangsoo J."/>
            <person name="Sialana F."/>
            <person name="Bilban M."/>
            <person name="Lubec G."/>
        </authorList>
    </citation>
    <scope>NUCLEOTIDE SEQUENCE</scope>
    <source>
        <tissue evidence="2">Skin</tissue>
    </source>
</reference>
<feature type="region of interest" description="Disordered" evidence="1">
    <location>
        <begin position="28"/>
        <end position="94"/>
    </location>
</feature>
<feature type="non-terminal residue" evidence="2">
    <location>
        <position position="94"/>
    </location>
</feature>
<evidence type="ECO:0000313" key="2">
    <source>
        <dbReference type="EMBL" id="CEK54106.1"/>
    </source>
</evidence>
<feature type="compositionally biased region" description="Polar residues" evidence="1">
    <location>
        <begin position="31"/>
        <end position="43"/>
    </location>
</feature>
<name>A0A0B6YE80_9EUPU</name>
<protein>
    <submittedName>
        <fullName evidence="2">Uncharacterized protein</fullName>
    </submittedName>
</protein>
<proteinExistence type="predicted"/>
<accession>A0A0B6YE80</accession>
<evidence type="ECO:0000256" key="1">
    <source>
        <dbReference type="SAM" id="MobiDB-lite"/>
    </source>
</evidence>
<gene>
    <name evidence="2" type="primary">ORF21965</name>
</gene>
<dbReference type="AlphaFoldDB" id="A0A0B6YE80"/>
<dbReference type="EMBL" id="HACG01007241">
    <property type="protein sequence ID" value="CEK54106.1"/>
    <property type="molecule type" value="Transcribed_RNA"/>
</dbReference>
<organism evidence="2">
    <name type="scientific">Arion vulgaris</name>
    <dbReference type="NCBI Taxonomy" id="1028688"/>
    <lineage>
        <taxon>Eukaryota</taxon>
        <taxon>Metazoa</taxon>
        <taxon>Spiralia</taxon>
        <taxon>Lophotrochozoa</taxon>
        <taxon>Mollusca</taxon>
        <taxon>Gastropoda</taxon>
        <taxon>Heterobranchia</taxon>
        <taxon>Euthyneura</taxon>
        <taxon>Panpulmonata</taxon>
        <taxon>Eupulmonata</taxon>
        <taxon>Stylommatophora</taxon>
        <taxon>Helicina</taxon>
        <taxon>Arionoidea</taxon>
        <taxon>Arionidae</taxon>
        <taxon>Arion</taxon>
    </lineage>
</organism>